<dbReference type="RefSeq" id="WP_016646163.1">
    <property type="nucleotide sequence ID" value="NZ_KE340326.1"/>
</dbReference>
<reference evidence="2 3" key="1">
    <citation type="submission" date="2013-06" db="EMBL/GenBank/DDBJ databases">
        <title>The Genome Sequence of Campylobacter ureolyticus ACS-301-V-SCH3B.</title>
        <authorList>
            <consortium name="The Broad Institute Genomics Platform"/>
            <person name="Earl A."/>
            <person name="Ward D."/>
            <person name="Feldgarden M."/>
            <person name="Gevers D."/>
            <person name="Saerens B."/>
            <person name="Vaneechoutte M."/>
            <person name="Walker B."/>
            <person name="Young S."/>
            <person name="Zeng Q."/>
            <person name="Gargeya S."/>
            <person name="Fitzgerald M."/>
            <person name="Haas B."/>
            <person name="Abouelleil A."/>
            <person name="Allen A.W."/>
            <person name="Alvarado L."/>
            <person name="Arachchi H.M."/>
            <person name="Berlin A.M."/>
            <person name="Chapman S.B."/>
            <person name="Gainer-Dewar J."/>
            <person name="Goldberg J."/>
            <person name="Griggs A."/>
            <person name="Gujja S."/>
            <person name="Hansen M."/>
            <person name="Howarth C."/>
            <person name="Imamovic A."/>
            <person name="Ireland A."/>
            <person name="Larimer J."/>
            <person name="McCowan C."/>
            <person name="Murphy C."/>
            <person name="Pearson M."/>
            <person name="Poon T.W."/>
            <person name="Priest M."/>
            <person name="Roberts A."/>
            <person name="Saif S."/>
            <person name="Shea T."/>
            <person name="Sisk P."/>
            <person name="Sykes S."/>
            <person name="Wortman J."/>
            <person name="Nusbaum C."/>
            <person name="Birren B."/>
        </authorList>
    </citation>
    <scope>NUCLEOTIDE SEQUENCE [LARGE SCALE GENOMIC DNA]</scope>
    <source>
        <strain evidence="2 3">ACS-301-V-Sch3b</strain>
    </source>
</reference>
<feature type="coiled-coil region" evidence="1">
    <location>
        <begin position="243"/>
        <end position="304"/>
    </location>
</feature>
<dbReference type="AlphaFoldDB" id="S3XKT8"/>
<sequence>MEKFKEVLKQNLENKNLNEIIYNSVCDSVSEILKNKKEINKNELFFDFINALKDENLLNKESVKSVIYALKKTLNKKQEDEIYDLLYEVERLKKNIGLQSKELRKQIYSDLKGIEDEVKSKEISHKNEILSAINEALIDAIDLKDIIKEISENVFLSIIESKSDIFEGSYEFCKNLTYKSINEGEFQKYRILEISKTIILRAINVANISKIYAKELLKGAVLGVNDGIIKSMEKFQNEFKFAPDELSQKAQILENELSNLEEEFVLLVKNLAATTQDPAQKVLNEILKKEYDNYIVKMKKLSSDMISQIKSKFEDSTISQNYKEFSKIAINKFDDIKKEITAKSSKFIYDLELSDKLLNLKKDIDELEKKFFGKFKSKKVEKNSDETKEISNRAYTATKEKIEENKLKSKE</sequence>
<keyword evidence="1" id="KW-0175">Coiled coil</keyword>
<dbReference type="Proteomes" id="UP000014539">
    <property type="component" value="Unassembled WGS sequence"/>
</dbReference>
<proteinExistence type="predicted"/>
<accession>S3XKT8</accession>
<evidence type="ECO:0000313" key="2">
    <source>
        <dbReference type="EMBL" id="EPH10002.1"/>
    </source>
</evidence>
<dbReference type="EMBL" id="AGYD01000002">
    <property type="protein sequence ID" value="EPH10002.1"/>
    <property type="molecule type" value="Genomic_DNA"/>
</dbReference>
<name>S3XKT8_9BACT</name>
<evidence type="ECO:0000313" key="3">
    <source>
        <dbReference type="Proteomes" id="UP000014539"/>
    </source>
</evidence>
<protein>
    <submittedName>
        <fullName evidence="2">Uncharacterized protein</fullName>
    </submittedName>
</protein>
<gene>
    <name evidence="2" type="ORF">HMPREF9309_00307</name>
</gene>
<dbReference type="eggNOG" id="ENOG5031845">
    <property type="taxonomic scope" value="Bacteria"/>
</dbReference>
<dbReference type="PATRIC" id="fig|883165.3.peg.312"/>
<comment type="caution">
    <text evidence="2">The sequence shown here is derived from an EMBL/GenBank/DDBJ whole genome shotgun (WGS) entry which is preliminary data.</text>
</comment>
<evidence type="ECO:0000256" key="1">
    <source>
        <dbReference type="SAM" id="Coils"/>
    </source>
</evidence>
<organism evidence="2 3">
    <name type="scientific">Campylobacter ureolyticus ACS-301-V-Sch3b</name>
    <dbReference type="NCBI Taxonomy" id="883165"/>
    <lineage>
        <taxon>Bacteria</taxon>
        <taxon>Pseudomonadati</taxon>
        <taxon>Campylobacterota</taxon>
        <taxon>Epsilonproteobacteria</taxon>
        <taxon>Campylobacterales</taxon>
        <taxon>Campylobacteraceae</taxon>
        <taxon>Campylobacter</taxon>
    </lineage>
</organism>
<keyword evidence="3" id="KW-1185">Reference proteome</keyword>
<dbReference type="HOGENOM" id="CLU_059331_0_0_7"/>